<dbReference type="EMBL" id="REGN01001649">
    <property type="protein sequence ID" value="RNA33351.1"/>
    <property type="molecule type" value="Genomic_DNA"/>
</dbReference>
<dbReference type="Proteomes" id="UP000276133">
    <property type="component" value="Unassembled WGS sequence"/>
</dbReference>
<protein>
    <submittedName>
        <fullName evidence="1">Uncharacterized protein</fullName>
    </submittedName>
</protein>
<sequence length="70" mass="8701">MFEYGLVLPSVGNRLQSIDKFNKSMAIILLIYLEIKIYEGKKYYFLIKKYKKYRKYKKDRRLKFSVYCRR</sequence>
<proteinExistence type="predicted"/>
<organism evidence="1 2">
    <name type="scientific">Brachionus plicatilis</name>
    <name type="common">Marine rotifer</name>
    <name type="synonym">Brachionus muelleri</name>
    <dbReference type="NCBI Taxonomy" id="10195"/>
    <lineage>
        <taxon>Eukaryota</taxon>
        <taxon>Metazoa</taxon>
        <taxon>Spiralia</taxon>
        <taxon>Gnathifera</taxon>
        <taxon>Rotifera</taxon>
        <taxon>Eurotatoria</taxon>
        <taxon>Monogononta</taxon>
        <taxon>Pseudotrocha</taxon>
        <taxon>Ploima</taxon>
        <taxon>Brachionidae</taxon>
        <taxon>Brachionus</taxon>
    </lineage>
</organism>
<reference evidence="1 2" key="1">
    <citation type="journal article" date="2018" name="Sci. Rep.">
        <title>Genomic signatures of local adaptation to the degree of environmental predictability in rotifers.</title>
        <authorList>
            <person name="Franch-Gras L."/>
            <person name="Hahn C."/>
            <person name="Garcia-Roger E.M."/>
            <person name="Carmona M.J."/>
            <person name="Serra M."/>
            <person name="Gomez A."/>
        </authorList>
    </citation>
    <scope>NUCLEOTIDE SEQUENCE [LARGE SCALE GENOMIC DNA]</scope>
    <source>
        <strain evidence="1">HYR1</strain>
    </source>
</reference>
<name>A0A3M7SC35_BRAPC</name>
<gene>
    <name evidence="1" type="ORF">BpHYR1_046030</name>
</gene>
<evidence type="ECO:0000313" key="2">
    <source>
        <dbReference type="Proteomes" id="UP000276133"/>
    </source>
</evidence>
<comment type="caution">
    <text evidence="1">The sequence shown here is derived from an EMBL/GenBank/DDBJ whole genome shotgun (WGS) entry which is preliminary data.</text>
</comment>
<accession>A0A3M7SC35</accession>
<evidence type="ECO:0000313" key="1">
    <source>
        <dbReference type="EMBL" id="RNA33351.1"/>
    </source>
</evidence>
<keyword evidence="2" id="KW-1185">Reference proteome</keyword>
<dbReference type="AlphaFoldDB" id="A0A3M7SC35"/>